<keyword evidence="3" id="KW-1185">Reference proteome</keyword>
<dbReference type="EMBL" id="JBHSBM010000013">
    <property type="protein sequence ID" value="MFC4058491.1"/>
    <property type="molecule type" value="Genomic_DNA"/>
</dbReference>
<evidence type="ECO:0000313" key="2">
    <source>
        <dbReference type="EMBL" id="MFC4058491.1"/>
    </source>
</evidence>
<dbReference type="RefSeq" id="WP_377286792.1">
    <property type="nucleotide sequence ID" value="NZ_JBHSBM010000013.1"/>
</dbReference>
<feature type="transmembrane region" description="Helical" evidence="1">
    <location>
        <begin position="113"/>
        <end position="134"/>
    </location>
</feature>
<feature type="transmembrane region" description="Helical" evidence="1">
    <location>
        <begin position="25"/>
        <end position="46"/>
    </location>
</feature>
<feature type="transmembrane region" description="Helical" evidence="1">
    <location>
        <begin position="237"/>
        <end position="258"/>
    </location>
</feature>
<accession>A0ABV8I2V1</accession>
<gene>
    <name evidence="2" type="ORF">ACFOWE_09310</name>
</gene>
<protein>
    <submittedName>
        <fullName evidence="2">ABC transporter permease subunit</fullName>
    </submittedName>
</protein>
<feature type="transmembrane region" description="Helical" evidence="1">
    <location>
        <begin position="66"/>
        <end position="86"/>
    </location>
</feature>
<evidence type="ECO:0000313" key="3">
    <source>
        <dbReference type="Proteomes" id="UP001595850"/>
    </source>
</evidence>
<sequence>MSAPMDPRAAVAAEWIKIRTVRSTFWLLLAAFVISVGLAWLAGSAFRDDFSELPAEQRESFDPLFAAFYGLTVGQLPLVALAVLVMGSEYSSGTIRASLAAVPRRGLFYGGKLLAEAPLFLGFALVTVPVSFLVSQAALGPYGVSFGADGAVEASVGACLYLVLIGLFATGVAAMLRGSAAALGTLLPLLFLGSYGLGNVPALKPVAQYLPDQAAMVVMHLTGPPDDPRFGRPYDGWTGMGILLLWTAAALGGGYLVLRRRDA</sequence>
<comment type="caution">
    <text evidence="2">The sequence shown here is derived from an EMBL/GenBank/DDBJ whole genome shotgun (WGS) entry which is preliminary data.</text>
</comment>
<keyword evidence="1" id="KW-0812">Transmembrane</keyword>
<keyword evidence="1" id="KW-1133">Transmembrane helix</keyword>
<dbReference type="Proteomes" id="UP001595850">
    <property type="component" value="Unassembled WGS sequence"/>
</dbReference>
<name>A0ABV8I2V1_9ACTN</name>
<keyword evidence="1" id="KW-0472">Membrane</keyword>
<feature type="transmembrane region" description="Helical" evidence="1">
    <location>
        <begin position="154"/>
        <end position="173"/>
    </location>
</feature>
<feature type="transmembrane region" description="Helical" evidence="1">
    <location>
        <begin position="180"/>
        <end position="198"/>
    </location>
</feature>
<proteinExistence type="predicted"/>
<reference evidence="3" key="1">
    <citation type="journal article" date="2019" name="Int. J. Syst. Evol. Microbiol.">
        <title>The Global Catalogue of Microorganisms (GCM) 10K type strain sequencing project: providing services to taxonomists for standard genome sequencing and annotation.</title>
        <authorList>
            <consortium name="The Broad Institute Genomics Platform"/>
            <consortium name="The Broad Institute Genome Sequencing Center for Infectious Disease"/>
            <person name="Wu L."/>
            <person name="Ma J."/>
        </authorList>
    </citation>
    <scope>NUCLEOTIDE SEQUENCE [LARGE SCALE GENOMIC DNA]</scope>
    <source>
        <strain evidence="3">TBRC 4489</strain>
    </source>
</reference>
<organism evidence="2 3">
    <name type="scientific">Planomonospora corallina</name>
    <dbReference type="NCBI Taxonomy" id="1806052"/>
    <lineage>
        <taxon>Bacteria</taxon>
        <taxon>Bacillati</taxon>
        <taxon>Actinomycetota</taxon>
        <taxon>Actinomycetes</taxon>
        <taxon>Streptosporangiales</taxon>
        <taxon>Streptosporangiaceae</taxon>
        <taxon>Planomonospora</taxon>
    </lineage>
</organism>
<evidence type="ECO:0000256" key="1">
    <source>
        <dbReference type="SAM" id="Phobius"/>
    </source>
</evidence>